<dbReference type="Proteomes" id="UP000284706">
    <property type="component" value="Unassembled WGS sequence"/>
</dbReference>
<feature type="compositionally biased region" description="Polar residues" evidence="1">
    <location>
        <begin position="19"/>
        <end position="29"/>
    </location>
</feature>
<organism evidence="2 3">
    <name type="scientific">Gymnopilus dilepis</name>
    <dbReference type="NCBI Taxonomy" id="231916"/>
    <lineage>
        <taxon>Eukaryota</taxon>
        <taxon>Fungi</taxon>
        <taxon>Dikarya</taxon>
        <taxon>Basidiomycota</taxon>
        <taxon>Agaricomycotina</taxon>
        <taxon>Agaricomycetes</taxon>
        <taxon>Agaricomycetidae</taxon>
        <taxon>Agaricales</taxon>
        <taxon>Agaricineae</taxon>
        <taxon>Hymenogastraceae</taxon>
        <taxon>Gymnopilus</taxon>
    </lineage>
</organism>
<evidence type="ECO:0000313" key="2">
    <source>
        <dbReference type="EMBL" id="PPQ97479.1"/>
    </source>
</evidence>
<name>A0A409Y3A8_9AGAR</name>
<dbReference type="InParanoid" id="A0A409Y3A8"/>
<dbReference type="OrthoDB" id="3110694at2759"/>
<protein>
    <submittedName>
        <fullName evidence="2">Uncharacterized protein</fullName>
    </submittedName>
</protein>
<comment type="caution">
    <text evidence="2">The sequence shown here is derived from an EMBL/GenBank/DDBJ whole genome shotgun (WGS) entry which is preliminary data.</text>
</comment>
<keyword evidence="3" id="KW-1185">Reference proteome</keyword>
<feature type="non-terminal residue" evidence="2">
    <location>
        <position position="1"/>
    </location>
</feature>
<gene>
    <name evidence="2" type="ORF">CVT26_002827</name>
</gene>
<accession>A0A409Y3A8</accession>
<dbReference type="EMBL" id="NHYE01001244">
    <property type="protein sequence ID" value="PPQ97479.1"/>
    <property type="molecule type" value="Genomic_DNA"/>
</dbReference>
<evidence type="ECO:0000313" key="3">
    <source>
        <dbReference type="Proteomes" id="UP000284706"/>
    </source>
</evidence>
<feature type="region of interest" description="Disordered" evidence="1">
    <location>
        <begin position="93"/>
        <end position="112"/>
    </location>
</feature>
<sequence length="132" mass="13638">REGGAAARSTACVGGSGVRQRQPQPQLVLTNELGAGGQPGITPARNSLSQLGDKPRGGGSGDSSGDDNHWAPDDRAATSGSLFDAREAGLVLAREPPWGRDRVPTIPPARLPERRWGGKVAAAALGWVVKVK</sequence>
<dbReference type="AlphaFoldDB" id="A0A409Y3A8"/>
<proteinExistence type="predicted"/>
<feature type="compositionally biased region" description="Basic and acidic residues" evidence="1">
    <location>
        <begin position="66"/>
        <end position="76"/>
    </location>
</feature>
<evidence type="ECO:0000256" key="1">
    <source>
        <dbReference type="SAM" id="MobiDB-lite"/>
    </source>
</evidence>
<feature type="region of interest" description="Disordered" evidence="1">
    <location>
        <begin position="1"/>
        <end position="82"/>
    </location>
</feature>
<reference evidence="2 3" key="1">
    <citation type="journal article" date="2018" name="Evol. Lett.">
        <title>Horizontal gene cluster transfer increased hallucinogenic mushroom diversity.</title>
        <authorList>
            <person name="Reynolds H.T."/>
            <person name="Vijayakumar V."/>
            <person name="Gluck-Thaler E."/>
            <person name="Korotkin H.B."/>
            <person name="Matheny P.B."/>
            <person name="Slot J.C."/>
        </authorList>
    </citation>
    <scope>NUCLEOTIDE SEQUENCE [LARGE SCALE GENOMIC DNA]</scope>
    <source>
        <strain evidence="2 3">SRW20</strain>
    </source>
</reference>